<feature type="region of interest" description="Disordered" evidence="1">
    <location>
        <begin position="77"/>
        <end position="97"/>
    </location>
</feature>
<name>A0AAU7JKQ8_9HYPH</name>
<dbReference type="RefSeq" id="WP_406857552.1">
    <property type="nucleotide sequence ID" value="NZ_CP157484.1"/>
</dbReference>
<dbReference type="AlphaFoldDB" id="A0AAU7JKQ8"/>
<sequence length="97" mass="10627">MHKRIVAIAAAFGAERRAAELYAHSPGFQTLCDDLEEVIRLSETLPQTPENAAALAECDRLVAELVGELRDYVKHADEHLGRATKRTGKGAKTGRQD</sequence>
<gene>
    <name evidence="2" type="ORF">ABEG18_08020</name>
    <name evidence="3" type="ORF">ABEG18_08915</name>
</gene>
<evidence type="ECO:0000313" key="3">
    <source>
        <dbReference type="EMBL" id="XBO40858.1"/>
    </source>
</evidence>
<accession>A0AAU7JKQ8</accession>
<reference evidence="2" key="1">
    <citation type="submission" date="2024-05" db="EMBL/GenBank/DDBJ databases">
        <authorList>
            <person name="Kim S."/>
            <person name="Heo J."/>
            <person name="Choi H."/>
            <person name="Choi Y."/>
            <person name="Kwon S.-W."/>
            <person name="Kim Y."/>
        </authorList>
    </citation>
    <scope>NUCLEOTIDE SEQUENCE</scope>
    <source>
        <strain evidence="2">KACC 23698</strain>
    </source>
</reference>
<dbReference type="EMBL" id="CP157484">
    <property type="protein sequence ID" value="XBO40699.1"/>
    <property type="molecule type" value="Genomic_DNA"/>
</dbReference>
<proteinExistence type="predicted"/>
<protein>
    <submittedName>
        <fullName evidence="2">Uncharacterized protein</fullName>
    </submittedName>
</protein>
<organism evidence="2">
    <name type="scientific">Alsobacter sp. KACC 23698</name>
    <dbReference type="NCBI Taxonomy" id="3149229"/>
    <lineage>
        <taxon>Bacteria</taxon>
        <taxon>Pseudomonadati</taxon>
        <taxon>Pseudomonadota</taxon>
        <taxon>Alphaproteobacteria</taxon>
        <taxon>Hyphomicrobiales</taxon>
        <taxon>Alsobacteraceae</taxon>
        <taxon>Alsobacter</taxon>
    </lineage>
</organism>
<evidence type="ECO:0000256" key="1">
    <source>
        <dbReference type="SAM" id="MobiDB-lite"/>
    </source>
</evidence>
<dbReference type="EMBL" id="CP157484">
    <property type="protein sequence ID" value="XBO40858.1"/>
    <property type="molecule type" value="Genomic_DNA"/>
</dbReference>
<evidence type="ECO:0000313" key="2">
    <source>
        <dbReference type="EMBL" id="XBO40699.1"/>
    </source>
</evidence>